<dbReference type="Proteomes" id="UP000494179">
    <property type="component" value="Unassembled WGS sequence"/>
</dbReference>
<gene>
    <name evidence="4" type="ORF">BIFLH664_00349</name>
    <name evidence="3" type="ORF">BIFLH665_01085</name>
    <name evidence="2" type="ORF">HNS28_08830</name>
    <name evidence="1" type="ORF">RY67_1000</name>
</gene>
<reference evidence="6 7" key="2">
    <citation type="submission" date="2019-10" db="EMBL/GenBank/DDBJ databases">
        <authorList>
            <consortium name="Melissa Lawson"/>
            <person name="O'neill I."/>
        </authorList>
    </citation>
    <scope>NUCLEOTIDE SEQUENCE [LARGE SCALE GENOMIC DNA]</scope>
    <source>
        <strain evidence="4">LH_664</strain>
        <strain evidence="3">LH_665</strain>
    </source>
</reference>
<dbReference type="Proteomes" id="UP000067206">
    <property type="component" value="Chromosome"/>
</dbReference>
<evidence type="ECO:0000313" key="3">
    <source>
        <dbReference type="EMBL" id="VWQ27986.1"/>
    </source>
</evidence>
<dbReference type="Proteomes" id="UP000551316">
    <property type="component" value="Unassembled WGS sequence"/>
</dbReference>
<dbReference type="PATRIC" id="fig|1682.24.peg.966"/>
<evidence type="ECO:0000313" key="6">
    <source>
        <dbReference type="Proteomes" id="UP000494179"/>
    </source>
</evidence>
<proteinExistence type="predicted"/>
<organism evidence="1 5">
    <name type="scientific">Bifidobacterium longum subsp. infantis</name>
    <dbReference type="NCBI Taxonomy" id="1682"/>
    <lineage>
        <taxon>Bacteria</taxon>
        <taxon>Bacillati</taxon>
        <taxon>Actinomycetota</taxon>
        <taxon>Actinomycetes</taxon>
        <taxon>Bifidobacteriales</taxon>
        <taxon>Bifidobacteriaceae</taxon>
        <taxon>Bifidobacterium</taxon>
    </lineage>
</organism>
<dbReference type="AlphaFoldDB" id="A0A0M4LTZ6"/>
<accession>A0A0M4LTZ6</accession>
<protein>
    <submittedName>
        <fullName evidence="1">Putative toxin-antitoxin system, antitoxin component, ribbon-helix-helix domain protein</fullName>
    </submittedName>
</protein>
<name>A0A0M4LTZ6_BIFLI</name>
<dbReference type="EMBL" id="CP010411">
    <property type="protein sequence ID" value="ALE09043.1"/>
    <property type="molecule type" value="Genomic_DNA"/>
</dbReference>
<evidence type="ECO:0000313" key="4">
    <source>
        <dbReference type="EMBL" id="VWQ33212.1"/>
    </source>
</evidence>
<sequence length="94" mass="10880">MSSTRTIETVKASDIDEAFERGDDVRRYFDMTKPRVIRPAKTKTRKVNLTLPDWMVESLDAEADELAVSRNAVVNTWLAEKIAERRKEQRLLTV</sequence>
<dbReference type="EMBL" id="CABWKE010000023">
    <property type="protein sequence ID" value="VWQ27986.1"/>
    <property type="molecule type" value="Genomic_DNA"/>
</dbReference>
<evidence type="ECO:0000313" key="7">
    <source>
        <dbReference type="Proteomes" id="UP000494270"/>
    </source>
</evidence>
<evidence type="ECO:0000313" key="2">
    <source>
        <dbReference type="EMBL" id="NQX51539.1"/>
    </source>
</evidence>
<evidence type="ECO:0000313" key="5">
    <source>
        <dbReference type="Proteomes" id="UP000067206"/>
    </source>
</evidence>
<reference evidence="1 5" key="1">
    <citation type="submission" date="2014-12" db="EMBL/GenBank/DDBJ databases">
        <title>Complete genome sequence of Bifidobacterium longum subsp. infantis BT1.</title>
        <authorList>
            <person name="Kim J.F."/>
            <person name="Kwak M.-J."/>
        </authorList>
    </citation>
    <scope>NUCLEOTIDE SEQUENCE [LARGE SCALE GENOMIC DNA]</scope>
    <source>
        <strain evidence="1 5">BT1</strain>
    </source>
</reference>
<dbReference type="EMBL" id="CABWKI010000001">
    <property type="protein sequence ID" value="VWQ33212.1"/>
    <property type="molecule type" value="Genomic_DNA"/>
</dbReference>
<evidence type="ECO:0000313" key="1">
    <source>
        <dbReference type="EMBL" id="ALE09043.1"/>
    </source>
</evidence>
<reference evidence="2 8" key="3">
    <citation type="submission" date="2020-05" db="EMBL/GenBank/DDBJ databases">
        <title>Draft Genome Sequence of Bifidobacterium longum subsp. Infantis BI-G201, a Commercialization Strain.</title>
        <authorList>
            <person name="Song J."/>
            <person name="Xu Y."/>
            <person name="Han D."/>
            <person name="Teng Q."/>
            <person name="Jiang D."/>
            <person name="Liu Q."/>
        </authorList>
    </citation>
    <scope>NUCLEOTIDE SEQUENCE [LARGE SCALE GENOMIC DNA]</scope>
    <source>
        <strain evidence="2 8">BI-G201</strain>
    </source>
</reference>
<dbReference type="NCBIfam" id="NF047399">
    <property type="entry name" value="BrnA_antitoxin_add"/>
    <property type="match status" value="1"/>
</dbReference>
<dbReference type="RefSeq" id="WP_032744569.1">
    <property type="nucleotide sequence ID" value="NZ_BCYF01000073.1"/>
</dbReference>
<evidence type="ECO:0000313" key="8">
    <source>
        <dbReference type="Proteomes" id="UP000551316"/>
    </source>
</evidence>
<dbReference type="EMBL" id="JABNND010000020">
    <property type="protein sequence ID" value="NQX51539.1"/>
    <property type="molecule type" value="Genomic_DNA"/>
</dbReference>
<dbReference type="Proteomes" id="UP000494270">
    <property type="component" value="Unassembled WGS sequence"/>
</dbReference>